<evidence type="ECO:0000256" key="2">
    <source>
        <dbReference type="ARBA" id="ARBA00001946"/>
    </source>
</evidence>
<keyword evidence="8" id="KW-0460">Magnesium</keyword>
<dbReference type="RefSeq" id="WP_339614929.1">
    <property type="nucleotide sequence ID" value="NZ_AP031500.1"/>
</dbReference>
<evidence type="ECO:0000256" key="3">
    <source>
        <dbReference type="ARBA" id="ARBA00002257"/>
    </source>
</evidence>
<keyword evidence="18" id="KW-1185">Reference proteome</keyword>
<reference evidence="18" key="1">
    <citation type="journal article" date="2019" name="Int. J. Syst. Evol. Microbiol.">
        <title>The Global Catalogue of Microorganisms (GCM) 10K type strain sequencing project: providing services to taxonomists for standard genome sequencing and annotation.</title>
        <authorList>
            <consortium name="The Broad Institute Genomics Platform"/>
            <consortium name="The Broad Institute Genome Sequencing Center for Infectious Disease"/>
            <person name="Wu L."/>
            <person name="Ma J."/>
        </authorList>
    </citation>
    <scope>NUCLEOTIDE SEQUENCE [LARGE SCALE GENOMIC DNA]</scope>
    <source>
        <strain evidence="18">KCTC 52141</strain>
    </source>
</reference>
<feature type="domain" description="Arginine decarboxylase helical bundle" evidence="15">
    <location>
        <begin position="374"/>
        <end position="454"/>
    </location>
</feature>
<feature type="domain" description="Orn/DAP/Arg decarboxylase 2 N-terminal" evidence="14">
    <location>
        <begin position="101"/>
        <end position="348"/>
    </location>
</feature>
<evidence type="ECO:0000256" key="1">
    <source>
        <dbReference type="ARBA" id="ARBA00001933"/>
    </source>
</evidence>
<keyword evidence="11" id="KW-0620">Polyamine biosynthesis</keyword>
<evidence type="ECO:0000259" key="16">
    <source>
        <dbReference type="Pfam" id="PF17944"/>
    </source>
</evidence>
<dbReference type="InterPro" id="IPR022653">
    <property type="entry name" value="De-COase2_pyr-phos_BS"/>
</dbReference>
<evidence type="ECO:0000256" key="9">
    <source>
        <dbReference type="ARBA" id="ARBA00022898"/>
    </source>
</evidence>
<evidence type="ECO:0000256" key="11">
    <source>
        <dbReference type="ARBA" id="ARBA00023115"/>
    </source>
</evidence>
<dbReference type="GO" id="GO:0008792">
    <property type="term" value="F:arginine decarboxylase activity"/>
    <property type="evidence" value="ECO:0007669"/>
    <property type="project" value="UniProtKB-EC"/>
</dbReference>
<evidence type="ECO:0000256" key="12">
    <source>
        <dbReference type="ARBA" id="ARBA00023239"/>
    </source>
</evidence>
<evidence type="ECO:0000256" key="10">
    <source>
        <dbReference type="ARBA" id="ARBA00023066"/>
    </source>
</evidence>
<evidence type="ECO:0000256" key="5">
    <source>
        <dbReference type="ARBA" id="ARBA00012426"/>
    </source>
</evidence>
<sequence length="638" mass="71063">MKETSDSWSAKHSAELYGIEEWGSGYFGINHAGNVEVRAPGEGAADVSVDLTHIIDGLQQRGLEMPVLLRIENLVDSRISILNESFAEAIATTGYQGVYRGAFPIKVNQQSHIVEEIARFGERYNHGLEAGSKAELMIAMSTLKNLESLIICNGYKDAEFIDLGLQARKLGFKCIFVLETVAEVKLVIERSRLLGVDPILGVRLKLSTKVEGHWAEDSGDRSLFGLTTNHLIEVMDQLRSADLLHCLELLHFHLGSQIPNIRSIRAGVLEACRYYIAMVGEGAPLSYIDLGGGLAIDYDGTSSVSGHSRNYSVQEYCVDVVEALAQQLNAHNLPHPTIVTESGRATVAHTSVLLFNVLDVGHFEPGPVPSELPEESHEQVSNLWFTLKAINVNKLQESYNDVIYYRDQVRDCFFSGEVSLRERAFAENLCFAGLQRIVALLPEMKRIPPELEQLPEQLADIYYGNFSVFQSLPDSWAINQVFPVMPIHRLDEKPNRQATIADLTCDCDGKLDSFAGPEGETRTLSLHSVKEGEEYYLGVFLVGAYQETLGDLHNLFGDTNVASVRINTDGSVDFVHELHGDSIADVLSYVEYDPQQMFRQFRVAAEQAVRDGRINVSERQSMLSAYSESLRGYTYFER</sequence>
<proteinExistence type="inferred from homology"/>
<evidence type="ECO:0000313" key="18">
    <source>
        <dbReference type="Proteomes" id="UP001595548"/>
    </source>
</evidence>
<keyword evidence="10" id="KW-0745">Spermidine biosynthesis</keyword>
<dbReference type="CDD" id="cd06830">
    <property type="entry name" value="PLPDE_III_ADC"/>
    <property type="match status" value="1"/>
</dbReference>
<dbReference type="InterPro" id="IPR022644">
    <property type="entry name" value="De-COase2_N"/>
</dbReference>
<keyword evidence="7" id="KW-0210">Decarboxylase</keyword>
<dbReference type="Proteomes" id="UP001595548">
    <property type="component" value="Unassembled WGS sequence"/>
</dbReference>
<name>A0ABV7HPL1_9GAMM</name>
<dbReference type="InterPro" id="IPR041128">
    <property type="entry name" value="Arg_decarbox_C"/>
</dbReference>
<evidence type="ECO:0000256" key="4">
    <source>
        <dbReference type="ARBA" id="ARBA00008357"/>
    </source>
</evidence>
<dbReference type="PIRSF" id="PIRSF001336">
    <property type="entry name" value="Arg_decrbxlase"/>
    <property type="match status" value="1"/>
</dbReference>
<comment type="cofactor">
    <cofactor evidence="2">
        <name>Mg(2+)</name>
        <dbReference type="ChEBI" id="CHEBI:18420"/>
    </cofactor>
</comment>
<dbReference type="PANTHER" id="PTHR43295:SF9">
    <property type="entry name" value="BIOSYNTHETIC ARGININE DECARBOXYLASE"/>
    <property type="match status" value="1"/>
</dbReference>
<comment type="similarity">
    <text evidence="4">Belongs to the Orn/Lys/Arg decarboxylase class-II family. SpeA subfamily.</text>
</comment>
<dbReference type="EMBL" id="JBHRTL010000006">
    <property type="protein sequence ID" value="MFC3154771.1"/>
    <property type="molecule type" value="Genomic_DNA"/>
</dbReference>
<dbReference type="Gene3D" id="2.40.37.10">
    <property type="entry name" value="Lyase, Ornithine Decarboxylase, Chain A, domain 1"/>
    <property type="match status" value="1"/>
</dbReference>
<dbReference type="Gene3D" id="1.10.287.3440">
    <property type="match status" value="1"/>
</dbReference>
<dbReference type="Pfam" id="PF17810">
    <property type="entry name" value="Arg_decarb_HB"/>
    <property type="match status" value="1"/>
</dbReference>
<evidence type="ECO:0000256" key="8">
    <source>
        <dbReference type="ARBA" id="ARBA00022842"/>
    </source>
</evidence>
<comment type="caution">
    <text evidence="17">The sequence shown here is derived from an EMBL/GenBank/DDBJ whole genome shotgun (WGS) entry which is preliminary data.</text>
</comment>
<dbReference type="PRINTS" id="PR01180">
    <property type="entry name" value="ARGDCRBXLASE"/>
</dbReference>
<evidence type="ECO:0000313" key="17">
    <source>
        <dbReference type="EMBL" id="MFC3154771.1"/>
    </source>
</evidence>
<dbReference type="PROSITE" id="PS00878">
    <property type="entry name" value="ODR_DC_2_1"/>
    <property type="match status" value="1"/>
</dbReference>
<dbReference type="SUPFAM" id="SSF51419">
    <property type="entry name" value="PLP-binding barrel"/>
    <property type="match status" value="1"/>
</dbReference>
<evidence type="ECO:0000259" key="14">
    <source>
        <dbReference type="Pfam" id="PF02784"/>
    </source>
</evidence>
<dbReference type="EC" id="4.1.1.19" evidence="5 13"/>
<dbReference type="InterPro" id="IPR009006">
    <property type="entry name" value="Ala_racemase/Decarboxylase_C"/>
</dbReference>
<dbReference type="InterPro" id="IPR040634">
    <property type="entry name" value="Arg_decarb_HB"/>
</dbReference>
<dbReference type="Pfam" id="PF02784">
    <property type="entry name" value="Orn_Arg_deC_N"/>
    <property type="match status" value="1"/>
</dbReference>
<dbReference type="SUPFAM" id="SSF50621">
    <property type="entry name" value="Alanine racemase C-terminal domain-like"/>
    <property type="match status" value="1"/>
</dbReference>
<protein>
    <recommendedName>
        <fullName evidence="5 13">Arginine decarboxylase</fullName>
        <ecNumber evidence="5 13">4.1.1.19</ecNumber>
    </recommendedName>
</protein>
<dbReference type="Pfam" id="PF17944">
    <property type="entry name" value="Arg_decarbox_C"/>
    <property type="match status" value="1"/>
</dbReference>
<dbReference type="InterPro" id="IPR002985">
    <property type="entry name" value="Arg_decrbxlase"/>
</dbReference>
<keyword evidence="9" id="KW-0663">Pyridoxal phosphate</keyword>
<evidence type="ECO:0000256" key="13">
    <source>
        <dbReference type="NCBIfam" id="TIGR01273"/>
    </source>
</evidence>
<dbReference type="Gene3D" id="1.20.58.930">
    <property type="match status" value="1"/>
</dbReference>
<gene>
    <name evidence="17" type="primary">speA</name>
    <name evidence="17" type="ORF">ACFOEB_06100</name>
</gene>
<evidence type="ECO:0000259" key="15">
    <source>
        <dbReference type="Pfam" id="PF17810"/>
    </source>
</evidence>
<comment type="function">
    <text evidence="3">Catalyzes the biosynthesis of agmatine from arginine.</text>
</comment>
<dbReference type="InterPro" id="IPR029066">
    <property type="entry name" value="PLP-binding_barrel"/>
</dbReference>
<organism evidence="17 18">
    <name type="scientific">Gilvimarinus japonicus</name>
    <dbReference type="NCBI Taxonomy" id="1796469"/>
    <lineage>
        <taxon>Bacteria</taxon>
        <taxon>Pseudomonadati</taxon>
        <taxon>Pseudomonadota</taxon>
        <taxon>Gammaproteobacteria</taxon>
        <taxon>Cellvibrionales</taxon>
        <taxon>Cellvibrionaceae</taxon>
        <taxon>Gilvimarinus</taxon>
    </lineage>
</organism>
<dbReference type="NCBIfam" id="NF003763">
    <property type="entry name" value="PRK05354.1"/>
    <property type="match status" value="1"/>
</dbReference>
<dbReference type="NCBIfam" id="TIGR01273">
    <property type="entry name" value="speA"/>
    <property type="match status" value="1"/>
</dbReference>
<accession>A0ABV7HPL1</accession>
<evidence type="ECO:0000256" key="7">
    <source>
        <dbReference type="ARBA" id="ARBA00022793"/>
    </source>
</evidence>
<feature type="domain" description="Arginine decarboxylase C-terminal helical" evidence="16">
    <location>
        <begin position="583"/>
        <end position="636"/>
    </location>
</feature>
<evidence type="ECO:0000256" key="6">
    <source>
        <dbReference type="ARBA" id="ARBA00022723"/>
    </source>
</evidence>
<keyword evidence="12 17" id="KW-0456">Lyase</keyword>
<dbReference type="Gene3D" id="3.20.20.10">
    <property type="entry name" value="Alanine racemase"/>
    <property type="match status" value="1"/>
</dbReference>
<dbReference type="InterPro" id="IPR000183">
    <property type="entry name" value="Orn/DAP/Arg_de-COase"/>
</dbReference>
<keyword evidence="6" id="KW-0479">Metal-binding</keyword>
<dbReference type="PRINTS" id="PR01179">
    <property type="entry name" value="ODADCRBXLASE"/>
</dbReference>
<dbReference type="PANTHER" id="PTHR43295">
    <property type="entry name" value="ARGININE DECARBOXYLASE"/>
    <property type="match status" value="1"/>
</dbReference>
<comment type="cofactor">
    <cofactor evidence="1">
        <name>pyridoxal 5'-phosphate</name>
        <dbReference type="ChEBI" id="CHEBI:597326"/>
    </cofactor>
</comment>